<evidence type="ECO:0000313" key="2">
    <source>
        <dbReference type="Proteomes" id="UP000245956"/>
    </source>
</evidence>
<protein>
    <submittedName>
        <fullName evidence="1">Uncharacterized protein</fullName>
    </submittedName>
</protein>
<proteinExistence type="predicted"/>
<dbReference type="EMBL" id="LCWV01000064">
    <property type="protein sequence ID" value="PWI64415.1"/>
    <property type="molecule type" value="Genomic_DNA"/>
</dbReference>
<evidence type="ECO:0000313" key="1">
    <source>
        <dbReference type="EMBL" id="PWI64415.1"/>
    </source>
</evidence>
<dbReference type="Proteomes" id="UP000245956">
    <property type="component" value="Unassembled WGS sequence"/>
</dbReference>
<comment type="caution">
    <text evidence="1">The sequence shown here is derived from an EMBL/GenBank/DDBJ whole genome shotgun (WGS) entry which is preliminary data.</text>
</comment>
<accession>A0A2U3DQA8</accession>
<sequence>MAVFRAFCESFEQIAKQFTSALGRGFAEHFSNRFLDLWRQSPLTSGSHLRRRTAASSPDILPASGLGAMLPRHLQPRNNKDHSSQFPNNFAIRTHIAAKVGIELRQVPTAFKVNSGWAIRTTDATIRDLIVQRQSEWSEDLGATNVEISQRRYRYFVAMCAVILTDLHWPELDSEAAIRDEIVCQTGFTPVSVRHVIKIPDAPRTGILIVSFLEPTQKPWRPLGCMHGSTWTGVVAYTHKEYTHIRIYIFPGDRTRQQQNQTLA</sequence>
<gene>
    <name evidence="1" type="ORF">PCL_10483</name>
</gene>
<reference evidence="1 2" key="1">
    <citation type="journal article" date="2016" name="Front. Microbiol.">
        <title>Genome and transcriptome sequences reveal the specific parasitism of the nematophagous Purpureocillium lilacinum 36-1.</title>
        <authorList>
            <person name="Xie J."/>
            <person name="Li S."/>
            <person name="Mo C."/>
            <person name="Xiao X."/>
            <person name="Peng D."/>
            <person name="Wang G."/>
            <person name="Xiao Y."/>
        </authorList>
    </citation>
    <scope>NUCLEOTIDE SEQUENCE [LARGE SCALE GENOMIC DNA]</scope>
    <source>
        <strain evidence="1 2">36-1</strain>
    </source>
</reference>
<name>A0A2U3DQA8_PURLI</name>
<organism evidence="1 2">
    <name type="scientific">Purpureocillium lilacinum</name>
    <name type="common">Paecilomyces lilacinus</name>
    <dbReference type="NCBI Taxonomy" id="33203"/>
    <lineage>
        <taxon>Eukaryota</taxon>
        <taxon>Fungi</taxon>
        <taxon>Dikarya</taxon>
        <taxon>Ascomycota</taxon>
        <taxon>Pezizomycotina</taxon>
        <taxon>Sordariomycetes</taxon>
        <taxon>Hypocreomycetidae</taxon>
        <taxon>Hypocreales</taxon>
        <taxon>Ophiocordycipitaceae</taxon>
        <taxon>Purpureocillium</taxon>
    </lineage>
</organism>
<dbReference type="AlphaFoldDB" id="A0A2U3DQA8"/>